<keyword evidence="1" id="KW-0328">Glycosyltransferase</keyword>
<dbReference type="SUPFAM" id="SSF48208">
    <property type="entry name" value="Six-hairpin glycosidases"/>
    <property type="match status" value="1"/>
</dbReference>
<dbReference type="GO" id="GO:0016740">
    <property type="term" value="F:transferase activity"/>
    <property type="evidence" value="ECO:0007669"/>
    <property type="project" value="UniProtKB-KW"/>
</dbReference>
<feature type="domain" description="Glycosyl hydrolase 94 supersandwich" evidence="4">
    <location>
        <begin position="3"/>
        <end position="267"/>
    </location>
</feature>
<dbReference type="InterPro" id="IPR010383">
    <property type="entry name" value="Glyco_hydrolase_94_b-supersand"/>
</dbReference>
<comment type="caution">
    <text evidence="6">The sequence shown here is derived from an EMBL/GenBank/DDBJ whole genome shotgun (WGS) entry which is preliminary data.</text>
</comment>
<evidence type="ECO:0000259" key="4">
    <source>
        <dbReference type="Pfam" id="PF06165"/>
    </source>
</evidence>
<keyword evidence="7" id="KW-1185">Reference proteome</keyword>
<dbReference type="SMART" id="SM01068">
    <property type="entry name" value="CBM_X"/>
    <property type="match status" value="2"/>
</dbReference>
<protein>
    <submittedName>
        <fullName evidence="6">Glycosyl transferase</fullName>
    </submittedName>
</protein>
<keyword evidence="2 6" id="KW-0808">Transferase</keyword>
<dbReference type="InterPro" id="IPR012341">
    <property type="entry name" value="6hp_glycosidase-like_sf"/>
</dbReference>
<evidence type="ECO:0000259" key="5">
    <source>
        <dbReference type="Pfam" id="PF17167"/>
    </source>
</evidence>
<sequence>MKPDPLLPAPHACLLSNGSYFTFITSAGTGQSRRHGHVVNRWHGDPVEDAQGQFIYLRDLESGALWSAAMQPMKCESTSYRSASPCGTFWISNEANDVRADLIIAVSPHDDLEVRCLKLTNLTGKIRRIEVTSFIETVLTSQGADVGHPAFSKLFVQTSREENALFAERRPRGADETWPCLFHSITGATADSWETDRIRFLGRGRTVANPQAFENEALSGSVGNVLDPCLSLRTIVTLGPNEESVVCFITGIAENKESASSLVGKYSGLGAIDRILVEARKAEESLRREHGIDDAMAAKFQALAAAMHYEHRSLNPSHREASASAMPPVPRDRPTVVACDGWSGASTQDALKARSYWAIKGFFTNFVVLDEAGTNPQGHDDRVFTLAPSTLGESGKSSLLAIAALVVEGSLPEAAGNHAPGPPPRIKEATKGGKIPESESLRFFNGYGGFSEDGSEYVIRLPREGKRPPMPWINVVANEHAGFLVSESGAGCTWARNSQANRLTPWSNEPASDPHGEALYLRDEASGEVWSPLPGPVCQQGDHEVRHGLGATRFLSSQSGIDQDTVMFVPRHDAVKIVIVRLANRSGEDRKLSITSYQRLVMGSLPEARSLIVTRQPDDGSLRAKNPAAGDFTGGIAFAALSLNGVTANGSSIGCDRLGFLGRHGTPANPAALCPGGELDGACGAGLDPCFVQQSAFTLPAGATAECVILLGESMSDQGADQLVARYGDFATARAALTEVQEFWKALTGTIKVTTPSPVLDLMVNGWLPYQTLCCRMWARSAFYQSSGAFGYRDQLQDSGSLLQLDPAIARRQILLHAEQQFAEGDVLHWWHPAPIDRGLRTRFSDDLLWLPFITCDYLRATGDATILDEEIPYLKAAILADGHDENYLTPEPAGESGSLYDHCCRTIDRSLATGAHGLPLMGTGDWNDGMSRVGREGKGESIWVGFFLYRILGSFIPVCESRGDSDRVAIYEEHRTKLLAALNDGGWDREWYRRAYYDNGAPLGSKESDECKIDTLAQSWAILSKAASPDRAALAMEAMERELVSEQEGIIRLLTPPFINTPNDPGYIKGYVAGVRENGGQYTHAACWAVQSIAEHGENNRALRLWEMLAPVSHSLTPEAANLYKVEPYVVAADVYGAPPHIGRGGWTWYTGSSGWMYRVAMESILGLRIEDGATLVMKPCIPDEWPEYLIEGRLPNGSAGYRITVLNPEGFARSVQAVTLDGVEQKISEGIAKIRLPRDGAEHDIRITLG</sequence>
<dbReference type="PANTHER" id="PTHR37469">
    <property type="entry name" value="CELLOBIONIC ACID PHOSPHORYLASE-RELATED"/>
    <property type="match status" value="1"/>
</dbReference>
<dbReference type="InterPro" id="IPR033432">
    <property type="entry name" value="GH94_catalytic"/>
</dbReference>
<gene>
    <name evidence="6" type="ORF">OKA04_14295</name>
</gene>
<dbReference type="Pfam" id="PF17167">
    <property type="entry name" value="Glyco_hydro_94"/>
    <property type="match status" value="1"/>
</dbReference>
<dbReference type="SUPFAM" id="SSF74650">
    <property type="entry name" value="Galactose mutarotase-like"/>
    <property type="match status" value="2"/>
</dbReference>
<evidence type="ECO:0000313" key="6">
    <source>
        <dbReference type="EMBL" id="MCW1885906.1"/>
    </source>
</evidence>
<dbReference type="Gene3D" id="2.70.98.40">
    <property type="entry name" value="Glycoside hydrolase, family 65, N-terminal domain"/>
    <property type="match status" value="2"/>
</dbReference>
<feature type="domain" description="Glycosyl hydrolase 94 supersandwich" evidence="4">
    <location>
        <begin position="456"/>
        <end position="729"/>
    </location>
</feature>
<evidence type="ECO:0000256" key="1">
    <source>
        <dbReference type="ARBA" id="ARBA00022676"/>
    </source>
</evidence>
<dbReference type="InterPro" id="IPR037018">
    <property type="entry name" value="GH65_N"/>
</dbReference>
<feature type="domain" description="Glycosyl hydrolase 94 catalytic" evidence="5">
    <location>
        <begin position="743"/>
        <end position="1168"/>
    </location>
</feature>
<dbReference type="EMBL" id="JAPDDS010000007">
    <property type="protein sequence ID" value="MCW1885906.1"/>
    <property type="molecule type" value="Genomic_DNA"/>
</dbReference>
<organism evidence="6 7">
    <name type="scientific">Luteolibacter flavescens</name>
    <dbReference type="NCBI Taxonomy" id="1859460"/>
    <lineage>
        <taxon>Bacteria</taxon>
        <taxon>Pseudomonadati</taxon>
        <taxon>Verrucomicrobiota</taxon>
        <taxon>Verrucomicrobiia</taxon>
        <taxon>Verrucomicrobiales</taxon>
        <taxon>Verrucomicrobiaceae</taxon>
        <taxon>Luteolibacter</taxon>
    </lineage>
</organism>
<dbReference type="Gene3D" id="2.60.420.10">
    <property type="entry name" value="Maltose phosphorylase, domain 3"/>
    <property type="match status" value="1"/>
</dbReference>
<dbReference type="RefSeq" id="WP_264501863.1">
    <property type="nucleotide sequence ID" value="NZ_JAPDDS010000007.1"/>
</dbReference>
<dbReference type="InterPro" id="IPR008928">
    <property type="entry name" value="6-hairpin_glycosidase_sf"/>
</dbReference>
<accession>A0ABT3FRP6</accession>
<evidence type="ECO:0000256" key="3">
    <source>
        <dbReference type="SAM" id="MobiDB-lite"/>
    </source>
</evidence>
<proteinExistence type="predicted"/>
<feature type="region of interest" description="Disordered" evidence="3">
    <location>
        <begin position="413"/>
        <end position="433"/>
    </location>
</feature>
<name>A0ABT3FRP6_9BACT</name>
<dbReference type="InterPro" id="IPR037824">
    <property type="entry name" value="GH94N_2_NdvB"/>
</dbReference>
<dbReference type="Gene3D" id="1.50.10.10">
    <property type="match status" value="1"/>
</dbReference>
<reference evidence="6 7" key="1">
    <citation type="submission" date="2022-10" db="EMBL/GenBank/DDBJ databases">
        <title>Luteolibacter flavescens strain MCCC 1K03193, whole genome shotgun sequencing project.</title>
        <authorList>
            <person name="Zhao G."/>
            <person name="Shen L."/>
        </authorList>
    </citation>
    <scope>NUCLEOTIDE SEQUENCE [LARGE SCALE GENOMIC DNA]</scope>
    <source>
        <strain evidence="6 7">MCCC 1K03193</strain>
    </source>
</reference>
<evidence type="ECO:0000256" key="2">
    <source>
        <dbReference type="ARBA" id="ARBA00022679"/>
    </source>
</evidence>
<dbReference type="InterPro" id="IPR011013">
    <property type="entry name" value="Gal_mutarotase_sf_dom"/>
</dbReference>
<dbReference type="CDD" id="cd11756">
    <property type="entry name" value="GH94N_ChvB_NdvB_1_like"/>
    <property type="match status" value="1"/>
</dbReference>
<dbReference type="PANTHER" id="PTHR37469:SF2">
    <property type="entry name" value="CELLOBIONIC ACID PHOSPHORYLASE"/>
    <property type="match status" value="1"/>
</dbReference>
<dbReference type="Pfam" id="PF06165">
    <property type="entry name" value="GH94_b-supersand"/>
    <property type="match status" value="2"/>
</dbReference>
<dbReference type="InterPro" id="IPR052047">
    <property type="entry name" value="GH94_Enzymes"/>
</dbReference>
<dbReference type="Proteomes" id="UP001207930">
    <property type="component" value="Unassembled WGS sequence"/>
</dbReference>
<evidence type="ECO:0000313" key="7">
    <source>
        <dbReference type="Proteomes" id="UP001207930"/>
    </source>
</evidence>